<gene>
    <name evidence="3" type="ORF">MSYG_1019</name>
</gene>
<dbReference type="VEuPathDB" id="FungiDB:MSYG_1019"/>
<dbReference type="OrthoDB" id="3356395at2759"/>
<accession>A0A1M8A2Q1</accession>
<keyword evidence="1" id="KW-0175">Coiled coil</keyword>
<feature type="coiled-coil region" evidence="1">
    <location>
        <begin position="96"/>
        <end position="175"/>
    </location>
</feature>
<feature type="region of interest" description="Disordered" evidence="2">
    <location>
        <begin position="1"/>
        <end position="21"/>
    </location>
</feature>
<feature type="region of interest" description="Disordered" evidence="2">
    <location>
        <begin position="34"/>
        <end position="57"/>
    </location>
</feature>
<evidence type="ECO:0000256" key="1">
    <source>
        <dbReference type="SAM" id="Coils"/>
    </source>
</evidence>
<organism evidence="3 4">
    <name type="scientific">Malassezia sympodialis (strain ATCC 42132)</name>
    <name type="common">Atopic eczema-associated yeast</name>
    <dbReference type="NCBI Taxonomy" id="1230383"/>
    <lineage>
        <taxon>Eukaryota</taxon>
        <taxon>Fungi</taxon>
        <taxon>Dikarya</taxon>
        <taxon>Basidiomycota</taxon>
        <taxon>Ustilaginomycotina</taxon>
        <taxon>Malasseziomycetes</taxon>
        <taxon>Malasseziales</taxon>
        <taxon>Malasseziaceae</taxon>
        <taxon>Malassezia</taxon>
    </lineage>
</organism>
<dbReference type="AlphaFoldDB" id="A0A1M8A2Q1"/>
<dbReference type="EMBL" id="LT671822">
    <property type="protein sequence ID" value="SHO76681.1"/>
    <property type="molecule type" value="Genomic_DNA"/>
</dbReference>
<name>A0A1M8A2Q1_MALS4</name>
<feature type="compositionally biased region" description="Low complexity" evidence="2">
    <location>
        <begin position="44"/>
        <end position="57"/>
    </location>
</feature>
<evidence type="ECO:0000256" key="2">
    <source>
        <dbReference type="SAM" id="MobiDB-lite"/>
    </source>
</evidence>
<sequence length="521" mass="59543">MDVRGGMQPPQTPVRPAAGLSYTPARVLNRKCETPGSRLPVLKTPASARSSRPSTSRVLCETNLENVAPSTQKNETGVLPRHKTVDEVAKVAEARLKDLLQDKYMLLNEREDLKTEIQLGRQRERKLKSQVDKLESMIARYKERASQHQHFDEEHAILQRDKDTMEEELHIAREQAALDAAKCTQLESALDDLHEYYVSASNAASAHADHMWQYLTYMHAKHTEDKAAMRQTQQALQQQVAQLQQHIMVLEADACNTSDLVEQQRTHISTLMLERSQLDQALQQAEHHTLVQSTADTDDGAEHDAYIRTELQEQCDLLSVDAMISSIDAVCSRSLWESEQERSEWLTSLLHETEAVHHHMLQVLKSERVKHAEDLEAGKELASAQERISTLLQVNAELSDELDRIAWYEDAYQARTQQANLLKELAKVNEEHEEQMKGLQTLHAHEEKESELEGLSTRLELLYKEERDLQQRRNALAWHAQKLGEFITKQSETAQEPRRRVSDTAFVRAKRATYAHSKSPS</sequence>
<reference evidence="4" key="1">
    <citation type="journal article" date="2017" name="Nucleic Acids Res.">
        <title>Proteogenomics produces comprehensive and highly accurate protein-coding gene annotation in a complete genome assembly of Malassezia sympodialis.</title>
        <authorList>
            <person name="Zhu Y."/>
            <person name="Engstroem P.G."/>
            <person name="Tellgren-Roth C."/>
            <person name="Baudo C.D."/>
            <person name="Kennell J.C."/>
            <person name="Sun S."/>
            <person name="Billmyre R.B."/>
            <person name="Schroeder M.S."/>
            <person name="Andersson A."/>
            <person name="Holm T."/>
            <person name="Sigurgeirsson B."/>
            <person name="Wu G."/>
            <person name="Sankaranarayanan S.R."/>
            <person name="Siddharthan R."/>
            <person name="Sanyal K."/>
            <person name="Lundeberg J."/>
            <person name="Nystedt B."/>
            <person name="Boekhout T."/>
            <person name="Dawson T.L. Jr."/>
            <person name="Heitman J."/>
            <person name="Scheynius A."/>
            <person name="Lehtioe J."/>
        </authorList>
    </citation>
    <scope>NUCLEOTIDE SEQUENCE [LARGE SCALE GENOMIC DNA]</scope>
    <source>
        <strain evidence="4">ATCC 42132</strain>
    </source>
</reference>
<proteinExistence type="predicted"/>
<evidence type="ECO:0000313" key="3">
    <source>
        <dbReference type="EMBL" id="SHO76681.1"/>
    </source>
</evidence>
<dbReference type="Proteomes" id="UP000186303">
    <property type="component" value="Chromosome 2"/>
</dbReference>
<evidence type="ECO:0000313" key="4">
    <source>
        <dbReference type="Proteomes" id="UP000186303"/>
    </source>
</evidence>
<protein>
    <submittedName>
        <fullName evidence="3">Uncharacterized protein</fullName>
    </submittedName>
</protein>
<keyword evidence="4" id="KW-1185">Reference proteome</keyword>
<feature type="coiled-coil region" evidence="1">
    <location>
        <begin position="381"/>
        <end position="472"/>
    </location>
</feature>
<feature type="coiled-coil region" evidence="1">
    <location>
        <begin position="226"/>
        <end position="253"/>
    </location>
</feature>